<protein>
    <submittedName>
        <fullName evidence="2">Uncharacterized protein</fullName>
    </submittedName>
</protein>
<reference evidence="4 5" key="1">
    <citation type="submission" date="2017-11" db="EMBL/GenBank/DDBJ databases">
        <title>De novo assembly and phasing of dikaryotic genomes from two isolates of Puccinia coronata f. sp. avenae, the causal agent of oat crown rust.</title>
        <authorList>
            <person name="Miller M.E."/>
            <person name="Zhang Y."/>
            <person name="Omidvar V."/>
            <person name="Sperschneider J."/>
            <person name="Schwessinger B."/>
            <person name="Raley C."/>
            <person name="Palmer J.M."/>
            <person name="Garnica D."/>
            <person name="Upadhyaya N."/>
            <person name="Rathjen J."/>
            <person name="Taylor J.M."/>
            <person name="Park R.F."/>
            <person name="Dodds P.N."/>
            <person name="Hirsch C.D."/>
            <person name="Kianian S.F."/>
            <person name="Figueroa M."/>
        </authorList>
    </citation>
    <scope>NUCLEOTIDE SEQUENCE [LARGE SCALE GENOMIC DNA]</scope>
    <source>
        <strain evidence="2">12NC29</strain>
        <strain evidence="3">12SD80</strain>
    </source>
</reference>
<dbReference type="EMBL" id="PGCI01000299">
    <property type="protein sequence ID" value="PLW30424.1"/>
    <property type="molecule type" value="Genomic_DNA"/>
</dbReference>
<proteinExistence type="predicted"/>
<evidence type="ECO:0000313" key="3">
    <source>
        <dbReference type="EMBL" id="PLW30424.1"/>
    </source>
</evidence>
<feature type="compositionally biased region" description="Polar residues" evidence="1">
    <location>
        <begin position="1"/>
        <end position="15"/>
    </location>
</feature>
<dbReference type="AlphaFoldDB" id="A0A2N5S754"/>
<dbReference type="Proteomes" id="UP000235388">
    <property type="component" value="Unassembled WGS sequence"/>
</dbReference>
<evidence type="ECO:0000313" key="2">
    <source>
        <dbReference type="EMBL" id="PLW09045.1"/>
    </source>
</evidence>
<evidence type="ECO:0000256" key="1">
    <source>
        <dbReference type="SAM" id="MobiDB-lite"/>
    </source>
</evidence>
<feature type="region of interest" description="Disordered" evidence="1">
    <location>
        <begin position="1"/>
        <end position="28"/>
    </location>
</feature>
<evidence type="ECO:0000313" key="4">
    <source>
        <dbReference type="Proteomes" id="UP000235388"/>
    </source>
</evidence>
<keyword evidence="4" id="KW-1185">Reference proteome</keyword>
<organism evidence="2 4">
    <name type="scientific">Puccinia coronata f. sp. avenae</name>
    <dbReference type="NCBI Taxonomy" id="200324"/>
    <lineage>
        <taxon>Eukaryota</taxon>
        <taxon>Fungi</taxon>
        <taxon>Dikarya</taxon>
        <taxon>Basidiomycota</taxon>
        <taxon>Pucciniomycotina</taxon>
        <taxon>Pucciniomycetes</taxon>
        <taxon>Pucciniales</taxon>
        <taxon>Pucciniaceae</taxon>
        <taxon>Puccinia</taxon>
    </lineage>
</organism>
<dbReference type="EMBL" id="PGCJ01001126">
    <property type="protein sequence ID" value="PLW09045.1"/>
    <property type="molecule type" value="Genomic_DNA"/>
</dbReference>
<accession>A0A2N5S754</accession>
<comment type="caution">
    <text evidence="2">The sequence shown here is derived from an EMBL/GenBank/DDBJ whole genome shotgun (WGS) entry which is preliminary data.</text>
</comment>
<name>A0A2N5S754_9BASI</name>
<dbReference type="Proteomes" id="UP000235392">
    <property type="component" value="Unassembled WGS sequence"/>
</dbReference>
<evidence type="ECO:0000313" key="5">
    <source>
        <dbReference type="Proteomes" id="UP000235392"/>
    </source>
</evidence>
<sequence length="77" mass="8939">MEHSCSHWSQPSHSDTTGRDRSNSERFCASASTASRDYFDTYEKSTRIRPYVAYVEPPRASNSIRRLHFDLVRLVQS</sequence>
<gene>
    <name evidence="2" type="ORF">PCANC_23603</name>
    <name evidence="3" type="ORF">PCASD_15601</name>
</gene>